<evidence type="ECO:0000313" key="1">
    <source>
        <dbReference type="EMBL" id="KAG7162323.1"/>
    </source>
</evidence>
<proteinExistence type="predicted"/>
<reference evidence="1" key="1">
    <citation type="journal article" date="2021" name="Sci. Adv.">
        <title>The American lobster genome reveals insights on longevity, neural, and immune adaptations.</title>
        <authorList>
            <person name="Polinski J.M."/>
            <person name="Zimin A.V."/>
            <person name="Clark K.F."/>
            <person name="Kohn A.B."/>
            <person name="Sadowski N."/>
            <person name="Timp W."/>
            <person name="Ptitsyn A."/>
            <person name="Khanna P."/>
            <person name="Romanova D.Y."/>
            <person name="Williams P."/>
            <person name="Greenwood S.J."/>
            <person name="Moroz L.L."/>
            <person name="Walt D.R."/>
            <person name="Bodnar A.G."/>
        </authorList>
    </citation>
    <scope>NUCLEOTIDE SEQUENCE</scope>
    <source>
        <strain evidence="1">GMGI-L3</strain>
    </source>
</reference>
<dbReference type="Proteomes" id="UP000747542">
    <property type="component" value="Unassembled WGS sequence"/>
</dbReference>
<dbReference type="AlphaFoldDB" id="A0A8J5MSN1"/>
<dbReference type="EMBL" id="JAHLQT010027705">
    <property type="protein sequence ID" value="KAG7162323.1"/>
    <property type="molecule type" value="Genomic_DNA"/>
</dbReference>
<organism evidence="1 2">
    <name type="scientific">Homarus americanus</name>
    <name type="common">American lobster</name>
    <dbReference type="NCBI Taxonomy" id="6706"/>
    <lineage>
        <taxon>Eukaryota</taxon>
        <taxon>Metazoa</taxon>
        <taxon>Ecdysozoa</taxon>
        <taxon>Arthropoda</taxon>
        <taxon>Crustacea</taxon>
        <taxon>Multicrustacea</taxon>
        <taxon>Malacostraca</taxon>
        <taxon>Eumalacostraca</taxon>
        <taxon>Eucarida</taxon>
        <taxon>Decapoda</taxon>
        <taxon>Pleocyemata</taxon>
        <taxon>Astacidea</taxon>
        <taxon>Nephropoidea</taxon>
        <taxon>Nephropidae</taxon>
        <taxon>Homarus</taxon>
    </lineage>
</organism>
<accession>A0A8J5MSN1</accession>
<protein>
    <submittedName>
        <fullName evidence="1">Putative olfactory ionotropic receptor IR7-like 1</fullName>
    </submittedName>
</protein>
<evidence type="ECO:0000313" key="2">
    <source>
        <dbReference type="Proteomes" id="UP000747542"/>
    </source>
</evidence>
<comment type="caution">
    <text evidence="1">The sequence shown here is derived from an EMBL/GenBank/DDBJ whole genome shotgun (WGS) entry which is preliminary data.</text>
</comment>
<gene>
    <name evidence="1" type="primary">Ir7-L1</name>
    <name evidence="1" type="ORF">Hamer_G007839</name>
</gene>
<keyword evidence="2" id="KW-1185">Reference proteome</keyword>
<keyword evidence="1" id="KW-0675">Receptor</keyword>
<name>A0A8J5MSN1_HOMAM</name>
<sequence>MLMTLVLTRSYSGNLMSLLAVRHIPEPYQTLEDVVKDPSVTMIWKTKTIYVTHFRTSTSGIFREVGALEQKGRVIHRVAADIRDAFDTLVRRGDHVLLDVENSIFNRMTQDFSQTGRCDFYKTKAKYFRFMYAMVGQKDSLLIPAVSQR</sequence>